<sequence>MPLLASIGARFSQILHDLVFSFPSPADNATHPGVPSSGTGGGNKHPGNDGYATMSGLEGIINEPGEPRALAGGVGPLSFAGSGYGVMLVLMALLLNRIHHIVRRPRPPVPPLPHPPTTRYYRFRAALAQILTSPQMPKYLRLPGLICLIRAWALFTVLTLQVANLWPVAPPSFLGPTLGKAVGWFGQWAGSMEMEKACWQVFLSVCAGLVCSGLANGLDRGRRRDVGAGFNLFGYSFLLHLYSSPLTHHRPPPAANHGRPDVHALFQLWLSLTELTWLQAIELSQELRRNQLLPTAVCGIMGLTHFVYALGTSPLKFPSFTFLTHLMALFLSTIIIFSIVVKAFTHIFTLGYLPSPIMANLLPHEGLIPSIEDDFGVCLLKLGTACLEATQYSGLRNELVPIEERMGPWVELSAAGSDVFKGQVGFVGGFNAEITNIEVSELEDPQSESVYWRELRTFWHTCGNSLVSLGYKTIVTVPGGKKAIDLFWRARHGRWWYGPRQWRFWRRAAWATPTRFRRQAAMRALDRMQREHRELMAQRDESRATSSAVSRRQIELTPGPETPHWSGYLLGNGDGDVDMEDDGEEWMDEDDDGASSSSSGASDSEEQQQDLYQDLLRPALDDAEGEIDLQPVLLAHMTSSSGTPLTRRRYNAILSTPTRSGTPQGLSEVVADRRLAVVRKERDEWDDDRRRMCVVCTIEPRDTILWPCRCLALCNECRESLASRLAAKDHMCPCCRRK</sequence>
<keyword evidence="1" id="KW-0863">Zinc-finger</keyword>
<feature type="transmembrane region" description="Helical" evidence="3">
    <location>
        <begin position="77"/>
        <end position="96"/>
    </location>
</feature>
<keyword evidence="3" id="KW-0472">Membrane</keyword>
<feature type="transmembrane region" description="Helical" evidence="3">
    <location>
        <begin position="199"/>
        <end position="218"/>
    </location>
</feature>
<dbReference type="Proteomes" id="UP000193986">
    <property type="component" value="Unassembled WGS sequence"/>
</dbReference>
<dbReference type="Pfam" id="PF13920">
    <property type="entry name" value="zf-C3HC4_3"/>
    <property type="match status" value="1"/>
</dbReference>
<keyword evidence="1" id="KW-0479">Metal-binding</keyword>
<dbReference type="InParanoid" id="A0A1Y2BLQ3"/>
<dbReference type="InterPro" id="IPR013083">
    <property type="entry name" value="Znf_RING/FYVE/PHD"/>
</dbReference>
<feature type="region of interest" description="Disordered" evidence="2">
    <location>
        <begin position="534"/>
        <end position="609"/>
    </location>
</feature>
<evidence type="ECO:0000256" key="2">
    <source>
        <dbReference type="SAM" id="MobiDB-lite"/>
    </source>
</evidence>
<feature type="domain" description="RING-type" evidence="4">
    <location>
        <begin position="693"/>
        <end position="736"/>
    </location>
</feature>
<proteinExistence type="predicted"/>
<dbReference type="GO" id="GO:0006511">
    <property type="term" value="P:ubiquitin-dependent protein catabolic process"/>
    <property type="evidence" value="ECO:0007669"/>
    <property type="project" value="TreeGrafter"/>
</dbReference>
<evidence type="ECO:0000259" key="4">
    <source>
        <dbReference type="PROSITE" id="PS50089"/>
    </source>
</evidence>
<dbReference type="PROSITE" id="PS50089">
    <property type="entry name" value="ZF_RING_2"/>
    <property type="match status" value="1"/>
</dbReference>
<dbReference type="GO" id="GO:0061630">
    <property type="term" value="F:ubiquitin protein ligase activity"/>
    <property type="evidence" value="ECO:0007669"/>
    <property type="project" value="TreeGrafter"/>
</dbReference>
<dbReference type="PANTHER" id="PTHR22696:SF1">
    <property type="entry name" value="E3 UBIQUITIN-PROTEIN LIGASE RNF26"/>
    <property type="match status" value="1"/>
</dbReference>
<evidence type="ECO:0000313" key="6">
    <source>
        <dbReference type="Proteomes" id="UP000193986"/>
    </source>
</evidence>
<evidence type="ECO:0000313" key="5">
    <source>
        <dbReference type="EMBL" id="ORY35703.1"/>
    </source>
</evidence>
<name>A0A1Y2BLQ3_9TREE</name>
<evidence type="ECO:0000256" key="1">
    <source>
        <dbReference type="PROSITE-ProRule" id="PRU00175"/>
    </source>
</evidence>
<dbReference type="EMBL" id="MCFC01000001">
    <property type="protein sequence ID" value="ORY35703.1"/>
    <property type="molecule type" value="Genomic_DNA"/>
</dbReference>
<evidence type="ECO:0000256" key="3">
    <source>
        <dbReference type="SAM" id="Phobius"/>
    </source>
</evidence>
<keyword evidence="6" id="KW-1185">Reference proteome</keyword>
<protein>
    <recommendedName>
        <fullName evidence="4">RING-type domain-containing protein</fullName>
    </recommendedName>
</protein>
<dbReference type="Gene3D" id="3.30.40.10">
    <property type="entry name" value="Zinc/RING finger domain, C3HC4 (zinc finger)"/>
    <property type="match status" value="1"/>
</dbReference>
<dbReference type="PANTHER" id="PTHR22696">
    <property type="entry name" value="E3 UBIQUITIN-PROTEIN LIGASE RNF26"/>
    <property type="match status" value="1"/>
</dbReference>
<keyword evidence="3" id="KW-1133">Transmembrane helix</keyword>
<dbReference type="OrthoDB" id="66726at2759"/>
<feature type="compositionally biased region" description="Acidic residues" evidence="2">
    <location>
        <begin position="575"/>
        <end position="593"/>
    </location>
</feature>
<dbReference type="GO" id="GO:0016567">
    <property type="term" value="P:protein ubiquitination"/>
    <property type="evidence" value="ECO:0007669"/>
    <property type="project" value="TreeGrafter"/>
</dbReference>
<feature type="transmembrane region" description="Helical" evidence="3">
    <location>
        <begin position="322"/>
        <end position="341"/>
    </location>
</feature>
<comment type="caution">
    <text evidence="5">The sequence shown here is derived from an EMBL/GenBank/DDBJ whole genome shotgun (WGS) entry which is preliminary data.</text>
</comment>
<organism evidence="5 6">
    <name type="scientific">Naematelia encephala</name>
    <dbReference type="NCBI Taxonomy" id="71784"/>
    <lineage>
        <taxon>Eukaryota</taxon>
        <taxon>Fungi</taxon>
        <taxon>Dikarya</taxon>
        <taxon>Basidiomycota</taxon>
        <taxon>Agaricomycotina</taxon>
        <taxon>Tremellomycetes</taxon>
        <taxon>Tremellales</taxon>
        <taxon>Naemateliaceae</taxon>
        <taxon>Naematelia</taxon>
    </lineage>
</organism>
<feature type="compositionally biased region" description="Basic and acidic residues" evidence="2">
    <location>
        <begin position="534"/>
        <end position="543"/>
    </location>
</feature>
<keyword evidence="3" id="KW-0812">Transmembrane</keyword>
<reference evidence="5 6" key="1">
    <citation type="submission" date="2016-07" db="EMBL/GenBank/DDBJ databases">
        <title>Pervasive Adenine N6-methylation of Active Genes in Fungi.</title>
        <authorList>
            <consortium name="DOE Joint Genome Institute"/>
            <person name="Mondo S.J."/>
            <person name="Dannebaum R.O."/>
            <person name="Kuo R.C."/>
            <person name="Labutti K."/>
            <person name="Haridas S."/>
            <person name="Kuo A."/>
            <person name="Salamov A."/>
            <person name="Ahrendt S.R."/>
            <person name="Lipzen A."/>
            <person name="Sullivan W."/>
            <person name="Andreopoulos W.B."/>
            <person name="Clum A."/>
            <person name="Lindquist E."/>
            <person name="Daum C."/>
            <person name="Ramamoorthy G.K."/>
            <person name="Gryganskyi A."/>
            <person name="Culley D."/>
            <person name="Magnuson J.K."/>
            <person name="James T.Y."/>
            <person name="O'Malley M.A."/>
            <person name="Stajich J.E."/>
            <person name="Spatafora J.W."/>
            <person name="Visel A."/>
            <person name="Grigoriev I.V."/>
        </authorList>
    </citation>
    <scope>NUCLEOTIDE SEQUENCE [LARGE SCALE GENOMIC DNA]</scope>
    <source>
        <strain evidence="5 6">68-887.2</strain>
    </source>
</reference>
<gene>
    <name evidence="5" type="ORF">BCR39DRAFT_28811</name>
</gene>
<dbReference type="AlphaFoldDB" id="A0A1Y2BLQ3"/>
<keyword evidence="1" id="KW-0862">Zinc</keyword>
<feature type="transmembrane region" description="Helical" evidence="3">
    <location>
        <begin position="145"/>
        <end position="166"/>
    </location>
</feature>
<dbReference type="GO" id="GO:0008270">
    <property type="term" value="F:zinc ion binding"/>
    <property type="evidence" value="ECO:0007669"/>
    <property type="project" value="UniProtKB-KW"/>
</dbReference>
<accession>A0A1Y2BLQ3</accession>
<dbReference type="InterPro" id="IPR001841">
    <property type="entry name" value="Znf_RING"/>
</dbReference>
<feature type="region of interest" description="Disordered" evidence="2">
    <location>
        <begin position="29"/>
        <end position="57"/>
    </location>
</feature>